<dbReference type="EMBL" id="CP016540">
    <property type="protein sequence ID" value="ANU28458.1"/>
    <property type="molecule type" value="Genomic_DNA"/>
</dbReference>
<dbReference type="Pfam" id="PF12363">
    <property type="entry name" value="Phage_TAC_12"/>
    <property type="match status" value="1"/>
</dbReference>
<keyword evidence="3" id="KW-1185">Reference proteome</keyword>
<evidence type="ECO:0000256" key="1">
    <source>
        <dbReference type="SAM" id="MobiDB-lite"/>
    </source>
</evidence>
<dbReference type="OrthoDB" id="2417900at2"/>
<dbReference type="KEGG" id="pll:I858_015825"/>
<sequence>MAILNVNGIEYQGKCNFAFDQAADEKYNEVDKKGNAIGGFMSIYMKLLGDDLKGLLAFWDSACSEYGKKAPSRKDIEQTLMAFIDDEENGEEEVERLFKDAFKAIHNSGFYRKQKNKIWKQFEKMKEAGETEEEQEQSKASYQELEETRDKLLA</sequence>
<organism evidence="2 3">
    <name type="scientific">Planococcus versutus</name>
    <dbReference type="NCBI Taxonomy" id="1302659"/>
    <lineage>
        <taxon>Bacteria</taxon>
        <taxon>Bacillati</taxon>
        <taxon>Bacillota</taxon>
        <taxon>Bacilli</taxon>
        <taxon>Bacillales</taxon>
        <taxon>Caryophanaceae</taxon>
        <taxon>Planococcus</taxon>
    </lineage>
</organism>
<accession>A0A1B1S5J0</accession>
<dbReference type="AlphaFoldDB" id="A0A1B1S5J0"/>
<evidence type="ECO:0008006" key="4">
    <source>
        <dbReference type="Google" id="ProtNLM"/>
    </source>
</evidence>
<proteinExistence type="predicted"/>
<gene>
    <name evidence="2" type="ORF">I858_015825</name>
</gene>
<dbReference type="Proteomes" id="UP000053354">
    <property type="component" value="Chromosome"/>
</dbReference>
<name>A0A1B1S5J0_9BACL</name>
<dbReference type="STRING" id="1302659.I858_015825"/>
<evidence type="ECO:0000313" key="3">
    <source>
        <dbReference type="Proteomes" id="UP000053354"/>
    </source>
</evidence>
<feature type="region of interest" description="Disordered" evidence="1">
    <location>
        <begin position="127"/>
        <end position="154"/>
    </location>
</feature>
<reference evidence="2" key="1">
    <citation type="submission" date="2016-10" db="EMBL/GenBank/DDBJ databases">
        <authorList>
            <person name="See-Too W.S."/>
        </authorList>
    </citation>
    <scope>NUCLEOTIDE SEQUENCE</scope>
    <source>
        <strain evidence="2">L10.15</strain>
    </source>
</reference>
<dbReference type="RefSeq" id="WP_065524804.1">
    <property type="nucleotide sequence ID" value="NZ_CP016540.2"/>
</dbReference>
<protein>
    <recommendedName>
        <fullName evidence="4">Phage protein</fullName>
    </recommendedName>
</protein>
<dbReference type="InterPro" id="IPR024410">
    <property type="entry name" value="Phage_TAC_12"/>
</dbReference>
<evidence type="ECO:0000313" key="2">
    <source>
        <dbReference type="EMBL" id="ANU28458.1"/>
    </source>
</evidence>